<feature type="region of interest" description="Disordered" evidence="1">
    <location>
        <begin position="509"/>
        <end position="531"/>
    </location>
</feature>
<dbReference type="InterPro" id="IPR028261">
    <property type="entry name" value="DPD_II"/>
</dbReference>
<proteinExistence type="predicted"/>
<evidence type="ECO:0000259" key="2">
    <source>
        <dbReference type="PROSITE" id="PS51379"/>
    </source>
</evidence>
<evidence type="ECO:0000313" key="3">
    <source>
        <dbReference type="EMBL" id="VAW65368.1"/>
    </source>
</evidence>
<organism evidence="3">
    <name type="scientific">hydrothermal vent metagenome</name>
    <dbReference type="NCBI Taxonomy" id="652676"/>
    <lineage>
        <taxon>unclassified sequences</taxon>
        <taxon>metagenomes</taxon>
        <taxon>ecological metagenomes</taxon>
    </lineage>
</organism>
<dbReference type="SUPFAM" id="SSF54862">
    <property type="entry name" value="4Fe-4S ferredoxins"/>
    <property type="match status" value="1"/>
</dbReference>
<dbReference type="PROSITE" id="PS00198">
    <property type="entry name" value="4FE4S_FER_1"/>
    <property type="match status" value="1"/>
</dbReference>
<evidence type="ECO:0000256" key="1">
    <source>
        <dbReference type="SAM" id="MobiDB-lite"/>
    </source>
</evidence>
<dbReference type="Pfam" id="PF07992">
    <property type="entry name" value="Pyr_redox_2"/>
    <property type="match status" value="1"/>
</dbReference>
<dbReference type="AlphaFoldDB" id="A0A3B0XAV3"/>
<dbReference type="NCBIfam" id="NF009410">
    <property type="entry name" value="PRK12771.1"/>
    <property type="match status" value="1"/>
</dbReference>
<dbReference type="Gene3D" id="3.50.50.60">
    <property type="entry name" value="FAD/NAD(P)-binding domain"/>
    <property type="match status" value="1"/>
</dbReference>
<dbReference type="Gene3D" id="3.40.50.720">
    <property type="entry name" value="NAD(P)-binding Rossmann-like Domain"/>
    <property type="match status" value="1"/>
</dbReference>
<dbReference type="Pfam" id="PF14691">
    <property type="entry name" value="Fer4_20"/>
    <property type="match status" value="1"/>
</dbReference>
<gene>
    <name evidence="3" type="ORF">MNBD_GAMMA11-2334</name>
</gene>
<dbReference type="InterPro" id="IPR023753">
    <property type="entry name" value="FAD/NAD-binding_dom"/>
</dbReference>
<feature type="domain" description="4Fe-4S ferredoxin-type" evidence="2">
    <location>
        <begin position="627"/>
        <end position="656"/>
    </location>
</feature>
<protein>
    <submittedName>
        <fullName evidence="3">Protein similar to glutamate synthase [NADPH] small chain, clustered with sulfite reductase</fullName>
    </submittedName>
</protein>
<dbReference type="Pfam" id="PF12838">
    <property type="entry name" value="Fer4_7"/>
    <property type="match status" value="1"/>
</dbReference>
<dbReference type="Gene3D" id="3.30.70.20">
    <property type="match status" value="1"/>
</dbReference>
<dbReference type="InterPro" id="IPR017896">
    <property type="entry name" value="4Fe4S_Fe-S-bd"/>
</dbReference>
<dbReference type="PROSITE" id="PS51379">
    <property type="entry name" value="4FE4S_FER_2"/>
    <property type="match status" value="1"/>
</dbReference>
<sequence>MATSKEDMQTNNLTYRRYKEGDSEWSSMHDKIFVEDTSYKCPTYVHRTPPCQGSCPSGEDIRGWLDIVRGIEKPPEGMTKEEYAFQRSTTANPFPSMMGRVCPAPCEDGCNRNDVDDFVGINSVEQYIGDSAFAGKYKFAGLPDLGDKKVAIIGGGVAGMSAAYHLRKFGIGSTIFDDHSELGGMMRYGIPGYRTPRDVMNHECMRILDMGGIETKLNTRVGKDVPVADLEKDYDAVLWALGCKNGRGLFIEDWKDVPNCVTAVDFLEQFNKGEMKYTGKKIVCVGGGDTSIDVVSVSRRIGTLKAMGDEKPEDAAEGRVKHADIADADKVACDSVTLTALFKKEEMTAAEHEVNDALIEGVTIMNEVMPVEIIKDANGRATALKLVDSKFENNAPVAIEGGKEYTVECDLIVSAIGQFGDLEGVEDMDNGRSLIDADKFYQVPGKPGHFVAGDIVRPHLLTTAIGQGSVVAETIKQFIEQTDMKKRPKVDVHHFNIMNKLTETDMVPDSFADKHKSTDDQRGTDSGDYAIHNYEDRSSKEIISTDEMFLGHFEAEARNMRTEDVPSSDEVLGHFAERMNGLAEEGAVAEAGRCMSCGMCFECDNCVIFCPQKAVFRVKKDKSTTGRYVDTDYMKCIGCHICADVCPTGYIDMGMGE</sequence>
<dbReference type="InterPro" id="IPR017900">
    <property type="entry name" value="4Fe4S_Fe_S_CS"/>
</dbReference>
<dbReference type="GO" id="GO:0016491">
    <property type="term" value="F:oxidoreductase activity"/>
    <property type="evidence" value="ECO:0007669"/>
    <property type="project" value="InterPro"/>
</dbReference>
<name>A0A3B0XAV3_9ZZZZ</name>
<dbReference type="SUPFAM" id="SSF51971">
    <property type="entry name" value="Nucleotide-binding domain"/>
    <property type="match status" value="1"/>
</dbReference>
<dbReference type="Gene3D" id="1.10.1060.10">
    <property type="entry name" value="Alpha-helical ferredoxin"/>
    <property type="match status" value="1"/>
</dbReference>
<reference evidence="3" key="1">
    <citation type="submission" date="2018-06" db="EMBL/GenBank/DDBJ databases">
        <authorList>
            <person name="Zhirakovskaya E."/>
        </authorList>
    </citation>
    <scope>NUCLEOTIDE SEQUENCE</scope>
</reference>
<dbReference type="PRINTS" id="PR00419">
    <property type="entry name" value="ADXRDTASE"/>
</dbReference>
<dbReference type="InterPro" id="IPR009051">
    <property type="entry name" value="Helical_ferredxn"/>
</dbReference>
<dbReference type="SUPFAM" id="SSF46548">
    <property type="entry name" value="alpha-helical ferredoxin"/>
    <property type="match status" value="1"/>
</dbReference>
<dbReference type="PANTHER" id="PTHR42783:SF3">
    <property type="entry name" value="GLUTAMATE SYNTHASE [NADPH] SMALL CHAIN-RELATED"/>
    <property type="match status" value="1"/>
</dbReference>
<dbReference type="SUPFAM" id="SSF51905">
    <property type="entry name" value="FAD/NAD(P)-binding domain"/>
    <property type="match status" value="1"/>
</dbReference>
<dbReference type="EMBL" id="UOFG01000249">
    <property type="protein sequence ID" value="VAW65368.1"/>
    <property type="molecule type" value="Genomic_DNA"/>
</dbReference>
<dbReference type="PANTHER" id="PTHR42783">
    <property type="entry name" value="GLUTAMATE SYNTHASE [NADPH] SMALL CHAIN"/>
    <property type="match status" value="1"/>
</dbReference>
<accession>A0A3B0XAV3</accession>
<dbReference type="GO" id="GO:0051536">
    <property type="term" value="F:iron-sulfur cluster binding"/>
    <property type="evidence" value="ECO:0007669"/>
    <property type="project" value="InterPro"/>
</dbReference>
<dbReference type="InterPro" id="IPR036188">
    <property type="entry name" value="FAD/NAD-bd_sf"/>
</dbReference>
<feature type="compositionally biased region" description="Basic and acidic residues" evidence="1">
    <location>
        <begin position="511"/>
        <end position="525"/>
    </location>
</feature>